<dbReference type="PROSITE" id="PS52016">
    <property type="entry name" value="TONB_DEPENDENT_REC_3"/>
    <property type="match status" value="1"/>
</dbReference>
<comment type="subcellular location">
    <subcellularLocation>
        <location evidence="1 14">Cell outer membrane</location>
        <topology evidence="1 14">Multi-pass membrane protein</topology>
    </subcellularLocation>
</comment>
<dbReference type="InterPro" id="IPR036942">
    <property type="entry name" value="Beta-barrel_TonB_sf"/>
</dbReference>
<dbReference type="EMBL" id="FTPP01000004">
    <property type="protein sequence ID" value="SIT94404.1"/>
    <property type="molecule type" value="Genomic_DNA"/>
</dbReference>
<evidence type="ECO:0000256" key="5">
    <source>
        <dbReference type="ARBA" id="ARBA00022496"/>
    </source>
</evidence>
<evidence type="ECO:0000259" key="16">
    <source>
        <dbReference type="Pfam" id="PF00593"/>
    </source>
</evidence>
<keyword evidence="5" id="KW-0410">Iron transport</keyword>
<dbReference type="Gene3D" id="2.170.130.10">
    <property type="entry name" value="TonB-dependent receptor, plug domain"/>
    <property type="match status" value="1"/>
</dbReference>
<dbReference type="OrthoDB" id="9758472at2"/>
<gene>
    <name evidence="18" type="ORF">SAMN05444128_3549</name>
</gene>
<feature type="domain" description="TonB-dependent receptor plug" evidence="17">
    <location>
        <begin position="141"/>
        <end position="242"/>
    </location>
</feature>
<dbReference type="Gene3D" id="2.60.40.1120">
    <property type="entry name" value="Carboxypeptidase-like, regulatory domain"/>
    <property type="match status" value="1"/>
</dbReference>
<evidence type="ECO:0000313" key="19">
    <source>
        <dbReference type="Proteomes" id="UP000187181"/>
    </source>
</evidence>
<dbReference type="Pfam" id="PF07715">
    <property type="entry name" value="Plug"/>
    <property type="match status" value="1"/>
</dbReference>
<keyword evidence="10 15" id="KW-0798">TonB box</keyword>
<evidence type="ECO:0000256" key="9">
    <source>
        <dbReference type="ARBA" id="ARBA00023065"/>
    </source>
</evidence>
<dbReference type="RefSeq" id="WP_083704287.1">
    <property type="nucleotide sequence ID" value="NZ_FTPP01000004.1"/>
</dbReference>
<organism evidence="18 19">
    <name type="scientific">Pontibacter indicus</name>
    <dbReference type="NCBI Taxonomy" id="1317125"/>
    <lineage>
        <taxon>Bacteria</taxon>
        <taxon>Pseudomonadati</taxon>
        <taxon>Bacteroidota</taxon>
        <taxon>Cytophagia</taxon>
        <taxon>Cytophagales</taxon>
        <taxon>Hymenobacteraceae</taxon>
        <taxon>Pontibacter</taxon>
    </lineage>
</organism>
<evidence type="ECO:0000256" key="6">
    <source>
        <dbReference type="ARBA" id="ARBA00022692"/>
    </source>
</evidence>
<keyword evidence="9" id="KW-0406">Ion transport</keyword>
<evidence type="ECO:0000256" key="1">
    <source>
        <dbReference type="ARBA" id="ARBA00004571"/>
    </source>
</evidence>
<dbReference type="Pfam" id="PF00593">
    <property type="entry name" value="TonB_dep_Rec_b-barrel"/>
    <property type="match status" value="1"/>
</dbReference>
<keyword evidence="3 14" id="KW-0813">Transport</keyword>
<evidence type="ECO:0000256" key="10">
    <source>
        <dbReference type="ARBA" id="ARBA00023077"/>
    </source>
</evidence>
<dbReference type="InterPro" id="IPR000531">
    <property type="entry name" value="Beta-barrel_TonB"/>
</dbReference>
<proteinExistence type="inferred from homology"/>
<keyword evidence="6 14" id="KW-0812">Transmembrane</keyword>
<sequence length="815" mass="91609">MTAKLMQGIRNTLLLYLICIPVFAQPTSSVGGKVKDEKGEALVGVSVGIKDASVGDVTALDGTFKLSGLAHGRYTLLVKGLGMVDKTIPFALTEQSPHVWLDVVLDRQTHVMQEVLVTGRKETNYVNDYSFVGTKLQSRVVDVPQTISSVTKELIEDQQAFLVTDVVKNLAGVNQYSVYDDFTIRGFRNGFDTGYRLVNGLRSGYGYGTSFFRVPLTVNLESVEVLKGPGAALFGDINPGGTVNLVTKKPLDENRKAVSFSVGSFQTMRTSLDLTGPLNEDKSLLYRLNIGYEDTKTFRDVNDRSSLMIAPTVTFRPTANTTVNAELVYSQFDGYLDRGMGIRGGDLYALPRSFTLSQPSDYYRVNDISFNGSLNHRLTDWLSFNAAYMKFVYHEELSEHRTLNTFADAPANTIMNMRYLEKKINDYTDNLSAYFALSGNTGWLRHDVVAGMDYVKYQVDRRGHQWEARQTEVNGQRVPLTFDLNNPTYELRDPSKYVRLPLSPFFVDYLNTSYSTTGLYLQDQVTVTDRMRLLLGLRQEFFRDQRVYDNGEEKVHQNVLLPRVGLTYKLLDNLNYFASYSQGFKPVDPAFVRNPQNYGSEAPFESETSFQAESGLKGEFLNKRLFASMSVFHIEKRNTLVNTGQVTDTGNPIYRQNGSIKSQGVELEANGSISPAFNLSVNYAFNHTEVVNSALEAERGTMTPNAPRHSAGLWAKYTFTGAGLEGFGLALGGNYVGERRMELQVQDTHTGNWIWDYWPEYAVLNAAAFYRVNKFRLSLNVNNLLDEFYFVGGYDYQRAFPGAPRHFILSVGYTF</sequence>
<dbReference type="InterPro" id="IPR010105">
    <property type="entry name" value="TonB_sidphr_rcpt"/>
</dbReference>
<dbReference type="CDD" id="cd01347">
    <property type="entry name" value="ligand_gated_channel"/>
    <property type="match status" value="1"/>
</dbReference>
<reference evidence="19" key="1">
    <citation type="submission" date="2017-01" db="EMBL/GenBank/DDBJ databases">
        <authorList>
            <person name="Varghese N."/>
            <person name="Submissions S."/>
        </authorList>
    </citation>
    <scope>NUCLEOTIDE SEQUENCE [LARGE SCALE GENOMIC DNA]</scope>
    <source>
        <strain evidence="19">LP100</strain>
    </source>
</reference>
<protein>
    <submittedName>
        <fullName evidence="18">Iron complex outermembrane recepter protein</fullName>
    </submittedName>
</protein>
<evidence type="ECO:0000256" key="7">
    <source>
        <dbReference type="ARBA" id="ARBA00022729"/>
    </source>
</evidence>
<dbReference type="NCBIfam" id="TIGR01783">
    <property type="entry name" value="TonB-siderophor"/>
    <property type="match status" value="1"/>
</dbReference>
<feature type="domain" description="TonB-dependent receptor-like beta-barrel" evidence="16">
    <location>
        <begin position="317"/>
        <end position="784"/>
    </location>
</feature>
<keyword evidence="8" id="KW-0408">Iron</keyword>
<evidence type="ECO:0000259" key="17">
    <source>
        <dbReference type="Pfam" id="PF07715"/>
    </source>
</evidence>
<comment type="similarity">
    <text evidence="2 14 15">Belongs to the TonB-dependent receptor family.</text>
</comment>
<keyword evidence="13 14" id="KW-0998">Cell outer membrane</keyword>
<dbReference type="GO" id="GO:0038023">
    <property type="term" value="F:signaling receptor activity"/>
    <property type="evidence" value="ECO:0007669"/>
    <property type="project" value="InterPro"/>
</dbReference>
<dbReference type="SUPFAM" id="SSF56935">
    <property type="entry name" value="Porins"/>
    <property type="match status" value="1"/>
</dbReference>
<evidence type="ECO:0000256" key="13">
    <source>
        <dbReference type="ARBA" id="ARBA00023237"/>
    </source>
</evidence>
<evidence type="ECO:0000256" key="14">
    <source>
        <dbReference type="PROSITE-ProRule" id="PRU01360"/>
    </source>
</evidence>
<accession>A0A1R3XRL8</accession>
<keyword evidence="12" id="KW-0675">Receptor</keyword>
<dbReference type="PANTHER" id="PTHR32552:SF68">
    <property type="entry name" value="FERRICHROME OUTER MEMBRANE TRANSPORTER_PHAGE RECEPTOR"/>
    <property type="match status" value="1"/>
</dbReference>
<dbReference type="InterPro" id="IPR039426">
    <property type="entry name" value="TonB-dep_rcpt-like"/>
</dbReference>
<dbReference type="Proteomes" id="UP000187181">
    <property type="component" value="Unassembled WGS sequence"/>
</dbReference>
<evidence type="ECO:0000256" key="15">
    <source>
        <dbReference type="RuleBase" id="RU003357"/>
    </source>
</evidence>
<evidence type="ECO:0000256" key="4">
    <source>
        <dbReference type="ARBA" id="ARBA00022452"/>
    </source>
</evidence>
<evidence type="ECO:0000256" key="2">
    <source>
        <dbReference type="ARBA" id="ARBA00009810"/>
    </source>
</evidence>
<evidence type="ECO:0000256" key="3">
    <source>
        <dbReference type="ARBA" id="ARBA00022448"/>
    </source>
</evidence>
<dbReference type="InterPro" id="IPR012910">
    <property type="entry name" value="Plug_dom"/>
</dbReference>
<dbReference type="SUPFAM" id="SSF49464">
    <property type="entry name" value="Carboxypeptidase regulatory domain-like"/>
    <property type="match status" value="1"/>
</dbReference>
<dbReference type="GO" id="GO:0009279">
    <property type="term" value="C:cell outer membrane"/>
    <property type="evidence" value="ECO:0007669"/>
    <property type="project" value="UniProtKB-SubCell"/>
</dbReference>
<evidence type="ECO:0000256" key="11">
    <source>
        <dbReference type="ARBA" id="ARBA00023136"/>
    </source>
</evidence>
<keyword evidence="11 14" id="KW-0472">Membrane</keyword>
<dbReference type="Pfam" id="PF13715">
    <property type="entry name" value="CarbopepD_reg_2"/>
    <property type="match status" value="1"/>
</dbReference>
<keyword evidence="19" id="KW-1185">Reference proteome</keyword>
<evidence type="ECO:0000313" key="18">
    <source>
        <dbReference type="EMBL" id="SIT94404.1"/>
    </source>
</evidence>
<dbReference type="AlphaFoldDB" id="A0A1R3XRL8"/>
<keyword evidence="4 14" id="KW-1134">Transmembrane beta strand</keyword>
<dbReference type="PANTHER" id="PTHR32552">
    <property type="entry name" value="FERRICHROME IRON RECEPTOR-RELATED"/>
    <property type="match status" value="1"/>
</dbReference>
<dbReference type="GO" id="GO:0015344">
    <property type="term" value="F:siderophore uptake transmembrane transporter activity"/>
    <property type="evidence" value="ECO:0007669"/>
    <property type="project" value="TreeGrafter"/>
</dbReference>
<keyword evidence="7" id="KW-0732">Signal</keyword>
<evidence type="ECO:0000256" key="12">
    <source>
        <dbReference type="ARBA" id="ARBA00023170"/>
    </source>
</evidence>
<dbReference type="InterPro" id="IPR008969">
    <property type="entry name" value="CarboxyPept-like_regulatory"/>
</dbReference>
<dbReference type="GO" id="GO:0015891">
    <property type="term" value="P:siderophore transport"/>
    <property type="evidence" value="ECO:0007669"/>
    <property type="project" value="InterPro"/>
</dbReference>
<dbReference type="Gene3D" id="2.40.170.20">
    <property type="entry name" value="TonB-dependent receptor, beta-barrel domain"/>
    <property type="match status" value="1"/>
</dbReference>
<dbReference type="InterPro" id="IPR037066">
    <property type="entry name" value="Plug_dom_sf"/>
</dbReference>
<name>A0A1R3XRL8_9BACT</name>
<dbReference type="STRING" id="1317125.SAMN05444128_3549"/>
<evidence type="ECO:0000256" key="8">
    <source>
        <dbReference type="ARBA" id="ARBA00023004"/>
    </source>
</evidence>